<evidence type="ECO:0000256" key="7">
    <source>
        <dbReference type="SAM" id="Phobius"/>
    </source>
</evidence>
<dbReference type="InterPro" id="IPR003660">
    <property type="entry name" value="HAMP_dom"/>
</dbReference>
<dbReference type="Proteomes" id="UP000006620">
    <property type="component" value="Chromosome"/>
</dbReference>
<comment type="subcellular location">
    <subcellularLocation>
        <location evidence="1">Cell membrane</location>
    </subcellularLocation>
</comment>
<comment type="similarity">
    <text evidence="5">Belongs to the methyl-accepting chemotaxis (MCP) protein family.</text>
</comment>
<sequence length="683" mass="73861">MFKLKSIQTKTMLAIVPLITITLVSMITYAYNSSETLINREIQDKMQHQLGSVAGEIDEKLLSHRKTAELLARSIETAPSLWNLDHYVTATAKALGTSEDTFGIGVYFEPYKYQAGTRYFSTYSFKDNGKISHTEEYNAESYDYPNQPWYSIVANTKNKFAYTAPYYDETTKVTMVTTAVPFYDRQGALLGVTTGDIDLANLQKLVQETKVGETGWAFLVDTEGKYLSDPAADKIMKASLPKDPNASLAAIGQNILTGTSGEVSYQDENGTNRVYFKKVAETGWILSLVIPEKELQEPTHKLVVSLSFGGVLAIAVMVAVIVLFSRYLKNQIGKANEMAGWIASGDLSHSIEVQTVDEFGHMGENLNVMTAKLKEMIGSVSMHTHLVASTAEQLSASAEETSKATEQIADSVGQVASGTDKQAAVIASSKEAITGITQQILSIAEGIEGVNEGASRTAEKAQHGSRSVEEVTEQMKRIQANVHQSTEIVGVLSTKSQEIGQMISLITTISSQTNLLALNASIEASRAGEQGRGFAVVASEVRKLAEQSAQAADHIRGLISEVQSEINRAVQSMKEGNQAVNEGTALAEKVSEAFGDIISAVEDTFQRVQAVSGSASVIRSDTRTMVDAIEQISEISNTAMDSTQSIAAAVEEQLASMQEVGAAAQTLSKMADELKNVVRAFRM</sequence>
<dbReference type="HOGENOM" id="CLU_000445_107_19_9"/>
<evidence type="ECO:0000256" key="6">
    <source>
        <dbReference type="PROSITE-ProRule" id="PRU00284"/>
    </source>
</evidence>
<reference evidence="10 11" key="2">
    <citation type="journal article" date="2013" name="Genome Announc.">
        <title>Genome Sequence of Growth-Improving Paenibacillus mucilaginosus Strain KNP414.</title>
        <authorList>
            <person name="Lu J.J."/>
            <person name="Wang J.F."/>
            <person name="Hu X.F."/>
        </authorList>
    </citation>
    <scope>NUCLEOTIDE SEQUENCE [LARGE SCALE GENOMIC DNA]</scope>
    <source>
        <strain evidence="10 11">KNP414</strain>
    </source>
</reference>
<dbReference type="PANTHER" id="PTHR32089:SF112">
    <property type="entry name" value="LYSOZYME-LIKE PROTEIN-RELATED"/>
    <property type="match status" value="1"/>
</dbReference>
<evidence type="ECO:0000256" key="4">
    <source>
        <dbReference type="ARBA" id="ARBA00023224"/>
    </source>
</evidence>
<dbReference type="PANTHER" id="PTHR32089">
    <property type="entry name" value="METHYL-ACCEPTING CHEMOTAXIS PROTEIN MCPB"/>
    <property type="match status" value="1"/>
</dbReference>
<feature type="domain" description="HAMP" evidence="9">
    <location>
        <begin position="326"/>
        <end position="378"/>
    </location>
</feature>
<dbReference type="GO" id="GO:0007165">
    <property type="term" value="P:signal transduction"/>
    <property type="evidence" value="ECO:0007669"/>
    <property type="project" value="UniProtKB-KW"/>
</dbReference>
<dbReference type="Pfam" id="PF00672">
    <property type="entry name" value="HAMP"/>
    <property type="match status" value="1"/>
</dbReference>
<reference evidence="11" key="1">
    <citation type="submission" date="2011-06" db="EMBL/GenBank/DDBJ databases">
        <title>Complete genome sequence of Paenibacillus mucilaginosus KNP414.</title>
        <authorList>
            <person name="Wang J."/>
            <person name="Hu S."/>
            <person name="Hu X."/>
            <person name="Zhang B."/>
            <person name="Dong D."/>
            <person name="Zhang S."/>
            <person name="Zhao K."/>
            <person name="Wu D."/>
        </authorList>
    </citation>
    <scope>NUCLEOTIDE SEQUENCE [LARGE SCALE GENOMIC DNA]</scope>
    <source>
        <strain evidence="11">KNP414</strain>
    </source>
</reference>
<dbReference type="CDD" id="cd11386">
    <property type="entry name" value="MCP_signal"/>
    <property type="match status" value="1"/>
</dbReference>
<dbReference type="AlphaFoldDB" id="F8FCW0"/>
<evidence type="ECO:0000313" key="10">
    <source>
        <dbReference type="EMBL" id="AEI39682.1"/>
    </source>
</evidence>
<keyword evidence="3 7" id="KW-0472">Membrane</keyword>
<dbReference type="CDD" id="cd06225">
    <property type="entry name" value="HAMP"/>
    <property type="match status" value="1"/>
</dbReference>
<dbReference type="GO" id="GO:0005886">
    <property type="term" value="C:plasma membrane"/>
    <property type="evidence" value="ECO:0007669"/>
    <property type="project" value="UniProtKB-SubCell"/>
</dbReference>
<dbReference type="SUPFAM" id="SSF103190">
    <property type="entry name" value="Sensory domain-like"/>
    <property type="match status" value="1"/>
</dbReference>
<feature type="transmembrane region" description="Helical" evidence="7">
    <location>
        <begin position="12"/>
        <end position="31"/>
    </location>
</feature>
<keyword evidence="2" id="KW-1003">Cell membrane</keyword>
<dbReference type="CDD" id="cd12913">
    <property type="entry name" value="PDC1_MCP_like"/>
    <property type="match status" value="1"/>
</dbReference>
<dbReference type="EMBL" id="CP002869">
    <property type="protein sequence ID" value="AEI39682.1"/>
    <property type="molecule type" value="Genomic_DNA"/>
</dbReference>
<dbReference type="PROSITE" id="PS50111">
    <property type="entry name" value="CHEMOTAXIS_TRANSDUC_2"/>
    <property type="match status" value="1"/>
</dbReference>
<evidence type="ECO:0000256" key="5">
    <source>
        <dbReference type="ARBA" id="ARBA00029447"/>
    </source>
</evidence>
<accession>F8FCW0</accession>
<dbReference type="Pfam" id="PF22673">
    <property type="entry name" value="MCP-like_PDC_1"/>
    <property type="match status" value="1"/>
</dbReference>
<gene>
    <name evidence="10" type="ordered locus">KNP414_01114</name>
</gene>
<evidence type="ECO:0000313" key="11">
    <source>
        <dbReference type="Proteomes" id="UP000006620"/>
    </source>
</evidence>
<proteinExistence type="inferred from homology"/>
<name>F8FCW0_PAEMK</name>
<evidence type="ECO:0000256" key="3">
    <source>
        <dbReference type="ARBA" id="ARBA00023136"/>
    </source>
</evidence>
<dbReference type="PATRIC" id="fig|1036673.3.peg.982"/>
<dbReference type="Gene3D" id="3.30.450.20">
    <property type="entry name" value="PAS domain"/>
    <property type="match status" value="2"/>
</dbReference>
<feature type="transmembrane region" description="Helical" evidence="7">
    <location>
        <begin position="302"/>
        <end position="324"/>
    </location>
</feature>
<evidence type="ECO:0000259" key="8">
    <source>
        <dbReference type="PROSITE" id="PS50111"/>
    </source>
</evidence>
<feature type="domain" description="Methyl-accepting transducer" evidence="8">
    <location>
        <begin position="397"/>
        <end position="668"/>
    </location>
</feature>
<organism evidence="10 11">
    <name type="scientific">Paenibacillus mucilaginosus (strain KNP414)</name>
    <dbReference type="NCBI Taxonomy" id="1036673"/>
    <lineage>
        <taxon>Bacteria</taxon>
        <taxon>Bacillati</taxon>
        <taxon>Bacillota</taxon>
        <taxon>Bacilli</taxon>
        <taxon>Bacillales</taxon>
        <taxon>Paenibacillaceae</taxon>
        <taxon>Paenibacillus</taxon>
    </lineage>
</organism>
<keyword evidence="7" id="KW-0812">Transmembrane</keyword>
<evidence type="ECO:0000256" key="2">
    <source>
        <dbReference type="ARBA" id="ARBA00022475"/>
    </source>
</evidence>
<protein>
    <submittedName>
        <fullName evidence="10">Probable methyl-accepting chemotaxis protein</fullName>
    </submittedName>
</protein>
<dbReference type="Gene3D" id="1.10.287.950">
    <property type="entry name" value="Methyl-accepting chemotaxis protein"/>
    <property type="match status" value="1"/>
</dbReference>
<evidence type="ECO:0000256" key="1">
    <source>
        <dbReference type="ARBA" id="ARBA00004236"/>
    </source>
</evidence>
<dbReference type="SMART" id="SM00304">
    <property type="entry name" value="HAMP"/>
    <property type="match status" value="1"/>
</dbReference>
<keyword evidence="4 6" id="KW-0807">Transducer</keyword>
<dbReference type="SUPFAM" id="SSF58104">
    <property type="entry name" value="Methyl-accepting chemotaxis protein (MCP) signaling domain"/>
    <property type="match status" value="1"/>
</dbReference>
<dbReference type="KEGG" id="pms:KNP414_01114"/>
<dbReference type="PROSITE" id="PS50885">
    <property type="entry name" value="HAMP"/>
    <property type="match status" value="1"/>
</dbReference>
<dbReference type="CDD" id="cd12912">
    <property type="entry name" value="PDC2_MCP_like"/>
    <property type="match status" value="1"/>
</dbReference>
<evidence type="ECO:0000259" key="9">
    <source>
        <dbReference type="PROSITE" id="PS50885"/>
    </source>
</evidence>
<dbReference type="InterPro" id="IPR029151">
    <property type="entry name" value="Sensor-like_sf"/>
</dbReference>
<dbReference type="Gene3D" id="6.10.340.10">
    <property type="match status" value="1"/>
</dbReference>
<dbReference type="RefSeq" id="WP_013914846.1">
    <property type="nucleotide sequence ID" value="NC_015690.1"/>
</dbReference>
<dbReference type="Pfam" id="PF00015">
    <property type="entry name" value="MCPsignal"/>
    <property type="match status" value="1"/>
</dbReference>
<dbReference type="InterPro" id="IPR004089">
    <property type="entry name" value="MCPsignal_dom"/>
</dbReference>
<dbReference type="SMART" id="SM00283">
    <property type="entry name" value="MA"/>
    <property type="match status" value="1"/>
</dbReference>
<keyword evidence="7" id="KW-1133">Transmembrane helix</keyword>